<reference evidence="2 5" key="2">
    <citation type="submission" date="2020-08" db="EMBL/GenBank/DDBJ databases">
        <title>Sequencing the genomes of 1000 actinobacteria strains.</title>
        <authorList>
            <person name="Klenk H.-P."/>
        </authorList>
    </citation>
    <scope>NUCLEOTIDE SEQUENCE [LARGE SCALE GENOMIC DNA]</scope>
    <source>
        <strain evidence="2 5">DSM 15626</strain>
    </source>
</reference>
<evidence type="ECO:0000313" key="5">
    <source>
        <dbReference type="Proteomes" id="UP000553957"/>
    </source>
</evidence>
<accession>A0A7Y4NXG2</accession>
<proteinExistence type="predicted"/>
<dbReference type="Gene3D" id="1.10.260.40">
    <property type="entry name" value="lambda repressor-like DNA-binding domains"/>
    <property type="match status" value="1"/>
</dbReference>
<dbReference type="GO" id="GO:0003677">
    <property type="term" value="F:DNA binding"/>
    <property type="evidence" value="ECO:0007669"/>
    <property type="project" value="InterPro"/>
</dbReference>
<dbReference type="Proteomes" id="UP000553957">
    <property type="component" value="Unassembled WGS sequence"/>
</dbReference>
<feature type="domain" description="HTH cro/C1-type" evidence="1">
    <location>
        <begin position="19"/>
        <end position="73"/>
    </location>
</feature>
<dbReference type="PROSITE" id="PS50943">
    <property type="entry name" value="HTH_CROC1"/>
    <property type="match status" value="1"/>
</dbReference>
<dbReference type="CDD" id="cd00093">
    <property type="entry name" value="HTH_XRE"/>
    <property type="match status" value="1"/>
</dbReference>
<comment type="caution">
    <text evidence="3">The sequence shown here is derived from an EMBL/GenBank/DDBJ whole genome shotgun (WGS) entry which is preliminary data.</text>
</comment>
<dbReference type="Pfam" id="PF13560">
    <property type="entry name" value="HTH_31"/>
    <property type="match status" value="1"/>
</dbReference>
<gene>
    <name evidence="2" type="ORF">HNR71_003176</name>
    <name evidence="3" type="ORF">HPO96_06335</name>
</gene>
<dbReference type="SUPFAM" id="SSF47413">
    <property type="entry name" value="lambda repressor-like DNA-binding domains"/>
    <property type="match status" value="1"/>
</dbReference>
<dbReference type="InterPro" id="IPR010982">
    <property type="entry name" value="Lambda_DNA-bd_dom_sf"/>
</dbReference>
<dbReference type="AlphaFoldDB" id="A0A7Y4NXG2"/>
<evidence type="ECO:0000313" key="4">
    <source>
        <dbReference type="Proteomes" id="UP000534306"/>
    </source>
</evidence>
<dbReference type="EMBL" id="JABJRC010000001">
    <property type="protein sequence ID" value="NOL39857.1"/>
    <property type="molecule type" value="Genomic_DNA"/>
</dbReference>
<dbReference type="InterPro" id="IPR043917">
    <property type="entry name" value="DUF5753"/>
</dbReference>
<dbReference type="SMART" id="SM00530">
    <property type="entry name" value="HTH_XRE"/>
    <property type="match status" value="1"/>
</dbReference>
<reference evidence="3 4" key="1">
    <citation type="submission" date="2020-05" db="EMBL/GenBank/DDBJ databases">
        <title>Genome sequence of Kribbella sandramycini ATCC 39419.</title>
        <authorList>
            <person name="Maclea K.S."/>
            <person name="Fair J.L."/>
        </authorList>
    </citation>
    <scope>NUCLEOTIDE SEQUENCE [LARGE SCALE GENOMIC DNA]</scope>
    <source>
        <strain evidence="3 4">ATCC 39419</strain>
    </source>
</reference>
<dbReference type="Proteomes" id="UP000534306">
    <property type="component" value="Unassembled WGS sequence"/>
</dbReference>
<organism evidence="3 4">
    <name type="scientific">Kribbella sandramycini</name>
    <dbReference type="NCBI Taxonomy" id="60450"/>
    <lineage>
        <taxon>Bacteria</taxon>
        <taxon>Bacillati</taxon>
        <taxon>Actinomycetota</taxon>
        <taxon>Actinomycetes</taxon>
        <taxon>Propionibacteriales</taxon>
        <taxon>Kribbellaceae</taxon>
        <taxon>Kribbella</taxon>
    </lineage>
</organism>
<dbReference type="Pfam" id="PF19054">
    <property type="entry name" value="DUF5753"/>
    <property type="match status" value="1"/>
</dbReference>
<keyword evidence="4" id="KW-1185">Reference proteome</keyword>
<dbReference type="InterPro" id="IPR001387">
    <property type="entry name" value="Cro/C1-type_HTH"/>
</dbReference>
<sequence length="287" mass="32323">MPRPSGPPTVRLRLLAAELQELRSAARLTREQVEEQAGVNQGTLWRIEKAQAKPHNGTLEALFELYGVPAERRTELLELAQAAKTPGWSHTGPQQVHDAGYAAYVAFESQAKAMHNYESIYVPGLLQTEEYARASMVDGPPMERAVIDARVRIRTERQAVLSRQGDGVEPLQFWAVMDEALLHREVGDRSVLRRQLQKLIDEADRPNVTLQVIPFSKGAYPWMNGGFVRFVFGSAAPDLIYEERLGGSVFMEREEEVDRYGFVFDQLRARALSPRDTIAFIAKLMTS</sequence>
<dbReference type="RefSeq" id="WP_171671772.1">
    <property type="nucleotide sequence ID" value="NZ_BAAAGT010000003.1"/>
</dbReference>
<protein>
    <submittedName>
        <fullName evidence="3">Helix-turn-helix domain-containing protein</fullName>
    </submittedName>
    <submittedName>
        <fullName evidence="2">Transcriptional regulator with XRE-family HTH domain</fullName>
    </submittedName>
</protein>
<name>A0A7Y4NXG2_9ACTN</name>
<evidence type="ECO:0000259" key="1">
    <source>
        <dbReference type="PROSITE" id="PS50943"/>
    </source>
</evidence>
<dbReference type="EMBL" id="JACHKF010000001">
    <property type="protein sequence ID" value="MBB6567539.1"/>
    <property type="molecule type" value="Genomic_DNA"/>
</dbReference>
<evidence type="ECO:0000313" key="3">
    <source>
        <dbReference type="EMBL" id="NOL39857.1"/>
    </source>
</evidence>
<evidence type="ECO:0000313" key="2">
    <source>
        <dbReference type="EMBL" id="MBB6567539.1"/>
    </source>
</evidence>